<sequence>MVRSRRHRPRQREAGRDRGFRPGGSASPSSDENSEDSKLRHLAFMALVANTLKPGSSMAESRIRRYQDQALRALASQVAEADGSSHGDDNLQRWAFVALAANTLKPGTSTTESRVRRFQDEALRALASQAREADDGGDNLQQLAFVALASQVLKPGAADTESRTRQFHDQALLAPDSQPSSADVSNTHDQYSQYRNSYYQLPEALADESETEESRDASPSEPTEDCAIICANCEGPGHEVSECMIPRLDGYVHGCVFCNTTDHGTTQCAKYSWDFESQVDVLVRQRGSMPPLKDAPWRKLTQEYIQSSLIWFEDGFTWTPEFGKRVLKNPDLLEEARKGIKIPGYRPMDPNTATWATIEDTMEGSSGKFKEKLIEMCWI</sequence>
<protein>
    <recommendedName>
        <fullName evidence="4">CCHC-type domain-containing protein</fullName>
    </recommendedName>
</protein>
<gene>
    <name evidence="2" type="ORF">CEP51_011959</name>
</gene>
<organism evidence="2 3">
    <name type="scientific">Fusarium floridanum</name>
    <dbReference type="NCBI Taxonomy" id="1325733"/>
    <lineage>
        <taxon>Eukaryota</taxon>
        <taxon>Fungi</taxon>
        <taxon>Dikarya</taxon>
        <taxon>Ascomycota</taxon>
        <taxon>Pezizomycotina</taxon>
        <taxon>Sordariomycetes</taxon>
        <taxon>Hypocreomycetidae</taxon>
        <taxon>Hypocreales</taxon>
        <taxon>Nectriaceae</taxon>
        <taxon>Fusarium</taxon>
        <taxon>Fusarium solani species complex</taxon>
    </lineage>
</organism>
<reference evidence="2 3" key="1">
    <citation type="submission" date="2017-06" db="EMBL/GenBank/DDBJ databases">
        <title>Comparative genomic analysis of Ambrosia Fusariam Clade fungi.</title>
        <authorList>
            <person name="Stajich J.E."/>
            <person name="Carrillo J."/>
            <person name="Kijimoto T."/>
            <person name="Eskalen A."/>
            <person name="O'Donnell K."/>
            <person name="Kasson M."/>
        </authorList>
    </citation>
    <scope>NUCLEOTIDE SEQUENCE [LARGE SCALE GENOMIC DNA]</scope>
    <source>
        <strain evidence="2 3">NRRL62606</strain>
    </source>
</reference>
<accession>A0A428R3J1</accession>
<feature type="compositionally biased region" description="Basic residues" evidence="1">
    <location>
        <begin position="1"/>
        <end position="10"/>
    </location>
</feature>
<dbReference type="GO" id="GO:0003676">
    <property type="term" value="F:nucleic acid binding"/>
    <property type="evidence" value="ECO:0007669"/>
    <property type="project" value="InterPro"/>
</dbReference>
<dbReference type="EMBL" id="NKCL01000427">
    <property type="protein sequence ID" value="RSL72100.1"/>
    <property type="molecule type" value="Genomic_DNA"/>
</dbReference>
<evidence type="ECO:0000313" key="2">
    <source>
        <dbReference type="EMBL" id="RSL72100.1"/>
    </source>
</evidence>
<dbReference type="GO" id="GO:0008270">
    <property type="term" value="F:zinc ion binding"/>
    <property type="evidence" value="ECO:0007669"/>
    <property type="project" value="InterPro"/>
</dbReference>
<comment type="caution">
    <text evidence="2">The sequence shown here is derived from an EMBL/GenBank/DDBJ whole genome shotgun (WGS) entry which is preliminary data.</text>
</comment>
<name>A0A428R3J1_9HYPO</name>
<dbReference type="Proteomes" id="UP000287972">
    <property type="component" value="Unassembled WGS sequence"/>
</dbReference>
<dbReference type="SUPFAM" id="SSF57756">
    <property type="entry name" value="Retrovirus zinc finger-like domains"/>
    <property type="match status" value="1"/>
</dbReference>
<dbReference type="AlphaFoldDB" id="A0A428R3J1"/>
<feature type="region of interest" description="Disordered" evidence="1">
    <location>
        <begin position="1"/>
        <end position="38"/>
    </location>
</feature>
<evidence type="ECO:0000256" key="1">
    <source>
        <dbReference type="SAM" id="MobiDB-lite"/>
    </source>
</evidence>
<proteinExistence type="predicted"/>
<evidence type="ECO:0000313" key="3">
    <source>
        <dbReference type="Proteomes" id="UP000287972"/>
    </source>
</evidence>
<evidence type="ECO:0008006" key="4">
    <source>
        <dbReference type="Google" id="ProtNLM"/>
    </source>
</evidence>
<keyword evidence="3" id="KW-1185">Reference proteome</keyword>
<feature type="compositionally biased region" description="Basic and acidic residues" evidence="1">
    <location>
        <begin position="11"/>
        <end position="20"/>
    </location>
</feature>
<dbReference type="InterPro" id="IPR036875">
    <property type="entry name" value="Znf_CCHC_sf"/>
</dbReference>